<evidence type="ECO:0000256" key="7">
    <source>
        <dbReference type="ARBA" id="ARBA00023121"/>
    </source>
</evidence>
<evidence type="ECO:0000256" key="10">
    <source>
        <dbReference type="SAM" id="Phobius"/>
    </source>
</evidence>
<evidence type="ECO:0000256" key="2">
    <source>
        <dbReference type="ARBA" id="ARBA00022448"/>
    </source>
</evidence>
<dbReference type="GeneID" id="843654"/>
<dbReference type="Araport" id="AT1G73200"/>
<evidence type="ECO:0000256" key="1">
    <source>
        <dbReference type="ARBA" id="ARBA00004586"/>
    </source>
</evidence>
<feature type="compositionally biased region" description="Basic and acidic residues" evidence="9">
    <location>
        <begin position="625"/>
        <end position="644"/>
    </location>
</feature>
<feature type="region of interest" description="Disordered" evidence="9">
    <location>
        <begin position="704"/>
        <end position="744"/>
    </location>
</feature>
<feature type="compositionally biased region" description="Low complexity" evidence="9">
    <location>
        <begin position="282"/>
        <end position="292"/>
    </location>
</feature>
<evidence type="ECO:0000256" key="9">
    <source>
        <dbReference type="SAM" id="MobiDB-lite"/>
    </source>
</evidence>
<feature type="region of interest" description="Disordered" evidence="9">
    <location>
        <begin position="625"/>
        <end position="671"/>
    </location>
</feature>
<evidence type="ECO:0000256" key="5">
    <source>
        <dbReference type="ARBA" id="ARBA00022989"/>
    </source>
</evidence>
<dbReference type="Proteomes" id="UP000434276">
    <property type="component" value="Unassembled WGS sequence"/>
</dbReference>
<protein>
    <recommendedName>
        <fullName evidence="11">SMP-LTD domain-containing protein</fullName>
    </recommendedName>
</protein>
<proteinExistence type="predicted"/>
<feature type="domain" description="SMP-LTD" evidence="11">
    <location>
        <begin position="335"/>
        <end position="600"/>
    </location>
</feature>
<keyword evidence="2" id="KW-0813">Transport</keyword>
<dbReference type="SUPFAM" id="SSF50729">
    <property type="entry name" value="PH domain-like"/>
    <property type="match status" value="1"/>
</dbReference>
<feature type="region of interest" description="Disordered" evidence="9">
    <location>
        <begin position="758"/>
        <end position="779"/>
    </location>
</feature>
<keyword evidence="3 10" id="KW-0812">Transmembrane</keyword>
<keyword evidence="4" id="KW-0256">Endoplasmic reticulum</keyword>
<evidence type="ECO:0000256" key="3">
    <source>
        <dbReference type="ARBA" id="ARBA00022692"/>
    </source>
</evidence>
<feature type="compositionally biased region" description="Polar residues" evidence="9">
    <location>
        <begin position="645"/>
        <end position="655"/>
    </location>
</feature>
<evidence type="ECO:0000256" key="6">
    <source>
        <dbReference type="ARBA" id="ARBA00023055"/>
    </source>
</evidence>
<dbReference type="PROSITE" id="PS51847">
    <property type="entry name" value="SMP"/>
    <property type="match status" value="1"/>
</dbReference>
<feature type="compositionally biased region" description="Basic and acidic residues" evidence="9">
    <location>
        <begin position="481"/>
        <end position="490"/>
    </location>
</feature>
<dbReference type="InterPro" id="IPR031468">
    <property type="entry name" value="SMP_LBD"/>
</dbReference>
<evidence type="ECO:0000313" key="13">
    <source>
        <dbReference type="EMBL" id="CAA0332471.1"/>
    </source>
</evidence>
<dbReference type="ExpressionAtlas" id="A0A5S9WTY4">
    <property type="expression patterns" value="baseline and differential"/>
</dbReference>
<dbReference type="InterPro" id="IPR057080">
    <property type="entry name" value="PH_SMPa"/>
</dbReference>
<evidence type="ECO:0000256" key="4">
    <source>
        <dbReference type="ARBA" id="ARBA00022824"/>
    </source>
</evidence>
<accession>A0A5S9WTY4</accession>
<gene>
    <name evidence="12" type="ordered locus">At1g73200</name>
    <name evidence="13" type="ORF">C24_LOCUS6244</name>
</gene>
<dbReference type="AlphaFoldDB" id="A0A5S9WTY4"/>
<keyword evidence="7" id="KW-0446">Lipid-binding</keyword>
<keyword evidence="6" id="KW-0445">Lipid transport</keyword>
<dbReference type="PANTHER" id="PTHR13466">
    <property type="entry name" value="TEX2 PROTEIN-RELATED"/>
    <property type="match status" value="1"/>
</dbReference>
<reference evidence="13 14" key="1">
    <citation type="submission" date="2019-12" db="EMBL/GenBank/DDBJ databases">
        <authorList>
            <person name="Jiao W.-B."/>
            <person name="Schneeberger K."/>
        </authorList>
    </citation>
    <scope>NUCLEOTIDE SEQUENCE [LARGE SCALE GENOMIC DNA]</scope>
    <source>
        <strain evidence="14">cv. C24</strain>
    </source>
</reference>
<name>A0A5S9WTY4_ARATH</name>
<dbReference type="PANTHER" id="PTHR13466:SF0">
    <property type="entry name" value="SMP-LTD DOMAIN-CONTAINING PROTEIN"/>
    <property type="match status" value="1"/>
</dbReference>
<organism evidence="13 14">
    <name type="scientific">Arabidopsis thaliana</name>
    <name type="common">Mouse-ear cress</name>
    <dbReference type="NCBI Taxonomy" id="3702"/>
    <lineage>
        <taxon>Eukaryota</taxon>
        <taxon>Viridiplantae</taxon>
        <taxon>Streptophyta</taxon>
        <taxon>Embryophyta</taxon>
        <taxon>Tracheophyta</taxon>
        <taxon>Spermatophyta</taxon>
        <taxon>Magnoliopsida</taxon>
        <taxon>eudicotyledons</taxon>
        <taxon>Gunneridae</taxon>
        <taxon>Pentapetalae</taxon>
        <taxon>rosids</taxon>
        <taxon>malvids</taxon>
        <taxon>Brassicales</taxon>
        <taxon>Brassicaceae</taxon>
        <taxon>Camelineae</taxon>
        <taxon>Arabidopsis</taxon>
    </lineage>
</organism>
<feature type="region of interest" description="Disordered" evidence="9">
    <location>
        <begin position="468"/>
        <end position="503"/>
    </location>
</feature>
<evidence type="ECO:0000256" key="8">
    <source>
        <dbReference type="ARBA" id="ARBA00023136"/>
    </source>
</evidence>
<evidence type="ECO:0000313" key="12">
    <source>
        <dbReference type="Araport" id="AT1G73200"/>
    </source>
</evidence>
<dbReference type="SMR" id="A0A5S9WTY4"/>
<feature type="region of interest" description="Disordered" evidence="9">
    <location>
        <begin position="265"/>
        <end position="302"/>
    </location>
</feature>
<comment type="subcellular location">
    <subcellularLocation>
        <location evidence="1">Endoplasmic reticulum membrane</location>
    </subcellularLocation>
</comment>
<dbReference type="OrthoDB" id="26740at2759"/>
<keyword evidence="5 10" id="KW-1133">Transmembrane helix</keyword>
<dbReference type="CDD" id="cd21675">
    <property type="entry name" value="SMP_TEX2"/>
    <property type="match status" value="1"/>
</dbReference>
<keyword evidence="8 10" id="KW-0472">Membrane</keyword>
<dbReference type="Pfam" id="PF23065">
    <property type="entry name" value="PH_SMPa"/>
    <property type="match status" value="1"/>
</dbReference>
<dbReference type="KEGG" id="ath:AT1G73200"/>
<dbReference type="EMBL" id="CACSHJ010000087">
    <property type="protein sequence ID" value="CAA0332471.1"/>
    <property type="molecule type" value="Genomic_DNA"/>
</dbReference>
<dbReference type="OMA" id="CYLYAET"/>
<dbReference type="GO" id="GO:0005789">
    <property type="term" value="C:endoplasmic reticulum membrane"/>
    <property type="evidence" value="ECO:0007669"/>
    <property type="project" value="UniProtKB-SubCell"/>
</dbReference>
<feature type="transmembrane region" description="Helical" evidence="10">
    <location>
        <begin position="6"/>
        <end position="32"/>
    </location>
</feature>
<sequence>MVSFTGFAFVFGILLGILAIVTAEVVGFLYLLKRLNRKRDRQESNSSSDPNFKSFDPRQSIDFSLNKQGVIWILELDENVKDWMKEKLPKEQKKKRVDLLEVHPVRRFARIKDHKLILSDSLDGPQTPITLKGCFVDAVSGSGPTRKWAKRFPIQVESKTSVLYKGNRVFYIFLETSWEKESWCKALRLAACENQERFIWSTKLKEDFRNYLASLNAAYPSFMKPSAGFSFESLDKGLKADGPSSKVRLIWKKFSKKCSTKVNFPPSIRDDKKTSSRSYQDSQSTGSSGKSTSARRMQDNIPEETDVQVISRSWSHSSHASDVDSEDKSFDEGTLALNVVLSRLFFDVKQNTVLKNLVRERIQRIMSNMRIPSYIGELICCDVDIGNLPPYIHGTRILPMEMNGVWAFEIDIEYTGGAGLEVETRVDAREEDLQKGIAEGKLQPNSAGDVPPDLLEGLADFEKQLNVPGGTVDAQDVKSGGTDKADESKGPKGTKTGSSNGSKWKSMLKNIVEQVSQVPITLSIGVSSLRGTLCVHMKPPPSDQLWFGFTSMPDIEFNLVSSVGEHKITNSHVAMFLVNRFKTAIRDVMVLPNCESVTIPWMTAEKDDWVERNVAPFMWLNQDSTSDRENLEAAEAKSKADKPPTSEQMQKTVNIPQKPRIEEESVSADTAPSANSIALLVESDKSLEELKTPLLESSEKHDTIARGGSAGDIIPGIGQSPSMSTVSGEEDDSNSKGKKMGAAKARMFDFRKKVGEKFEEKKRHVEEKSRQIVEKMRGP</sequence>
<evidence type="ECO:0000313" key="14">
    <source>
        <dbReference type="Proteomes" id="UP000434276"/>
    </source>
</evidence>
<dbReference type="GO" id="GO:0006869">
    <property type="term" value="P:lipid transport"/>
    <property type="evidence" value="ECO:0007669"/>
    <property type="project" value="UniProtKB-KW"/>
</dbReference>
<evidence type="ECO:0000259" key="11">
    <source>
        <dbReference type="PROSITE" id="PS51847"/>
    </source>
</evidence>
<dbReference type="GO" id="GO:0008289">
    <property type="term" value="F:lipid binding"/>
    <property type="evidence" value="ECO:0007669"/>
    <property type="project" value="UniProtKB-KW"/>
</dbReference>